<dbReference type="InterPro" id="IPR029044">
    <property type="entry name" value="Nucleotide-diphossugar_trans"/>
</dbReference>
<dbReference type="GO" id="GO:0016740">
    <property type="term" value="F:transferase activity"/>
    <property type="evidence" value="ECO:0007669"/>
    <property type="project" value="UniProtKB-KW"/>
</dbReference>
<dbReference type="CDD" id="cd05151">
    <property type="entry name" value="ChoK-like"/>
    <property type="match status" value="1"/>
</dbReference>
<keyword evidence="2" id="KW-0548">Nucleotidyltransferase</keyword>
<dbReference type="SUPFAM" id="SSF53448">
    <property type="entry name" value="Nucleotide-diphospho-sugar transferases"/>
    <property type="match status" value="1"/>
</dbReference>
<comment type="caution">
    <text evidence="5">The sequence shown here is derived from an EMBL/GenBank/DDBJ whole genome shotgun (WGS) entry which is preliminary data.</text>
</comment>
<name>A0ABX2T2C8_9BACL</name>
<dbReference type="RefSeq" id="WP_179941132.1">
    <property type="nucleotide sequence ID" value="NZ_JACBYF010000005.1"/>
</dbReference>
<evidence type="ECO:0000313" key="5">
    <source>
        <dbReference type="EMBL" id="NYS47365.1"/>
    </source>
</evidence>
<organism evidence="5 6">
    <name type="scientific">Gemelliphila palaticanis</name>
    <dbReference type="NCBI Taxonomy" id="81950"/>
    <lineage>
        <taxon>Bacteria</taxon>
        <taxon>Bacillati</taxon>
        <taxon>Bacillota</taxon>
        <taxon>Bacilli</taxon>
        <taxon>Bacillales</taxon>
        <taxon>Gemellaceae</taxon>
        <taxon>Gemelliphila</taxon>
    </lineage>
</organism>
<dbReference type="CDD" id="cd02523">
    <property type="entry name" value="PC_cytidylyltransferase"/>
    <property type="match status" value="1"/>
</dbReference>
<dbReference type="PANTHER" id="PTHR43584">
    <property type="entry name" value="NUCLEOTIDYL TRANSFERASE"/>
    <property type="match status" value="1"/>
</dbReference>
<dbReference type="InterPro" id="IPR025877">
    <property type="entry name" value="MobA-like_NTP_Trfase"/>
</dbReference>
<evidence type="ECO:0000259" key="3">
    <source>
        <dbReference type="Pfam" id="PF01636"/>
    </source>
</evidence>
<dbReference type="Proteomes" id="UP000531840">
    <property type="component" value="Unassembled WGS sequence"/>
</dbReference>
<accession>A0ABX2T2C8</accession>
<dbReference type="PANTHER" id="PTHR43584:SF5">
    <property type="entry name" value="PROTEIN LICC"/>
    <property type="match status" value="1"/>
</dbReference>
<reference evidence="5 6" key="1">
    <citation type="submission" date="2020-07" db="EMBL/GenBank/DDBJ databases">
        <title>MOT database genomes.</title>
        <authorList>
            <person name="Joseph S."/>
            <person name="Aduse-Opoku J."/>
            <person name="Hashim A."/>
            <person name="Wade W."/>
            <person name="Curtis M."/>
        </authorList>
    </citation>
    <scope>NUCLEOTIDE SEQUENCE [LARGE SCALE GENOMIC DNA]</scope>
    <source>
        <strain evidence="5 6">CIP 106318</strain>
    </source>
</reference>
<dbReference type="InterPro" id="IPR050065">
    <property type="entry name" value="GlmU-like"/>
</dbReference>
<evidence type="ECO:0000256" key="1">
    <source>
        <dbReference type="ARBA" id="ARBA00022679"/>
    </source>
</evidence>
<dbReference type="Gene3D" id="3.30.200.20">
    <property type="entry name" value="Phosphorylase Kinase, domain 1"/>
    <property type="match status" value="1"/>
</dbReference>
<evidence type="ECO:0000256" key="2">
    <source>
        <dbReference type="ARBA" id="ARBA00022695"/>
    </source>
</evidence>
<feature type="domain" description="MobA-like NTP transferase" evidence="4">
    <location>
        <begin position="69"/>
        <end position="145"/>
    </location>
</feature>
<sequence>MLNLSQFNVLKNLKIKKYTQRELSKDLNISLGKVNSIITYLKDKKYIDLNLNITGLGLDKLNYYKVNNAVILAAGMSSRFVPLSYEKPKGLLKVKGELLIERQIKQLKEKGIDDITLVVGYMKEKMFYLSEKYNVNIIVNENYHKYNNTSSMILVKDILKNTYICSSDNYFVENPFEEYVYQGYYSCVFEEGDTKEYCVEFDNKDIIKKVSIGGKDSWVMLGHVYFDKNFSSKFSEILEYNYNNISSTKEKLWEDVYIENIGKLNLIIKKYDSNIIKEFDSLEDLRLFDEKYVKNADSSIFKNISRILDCKDSDIYEILPIKEGMTNTSFSFMCKNIKYVYRHPGVGTEEYINRASEAASMSVAKELGLDDTIIYIDEIEGWKLSYFVEDVVSLDYRNDKHVDKALNMLKILHTSNKKTKYEFNIWNEIEKFKNKLDKINRSDFEDMSHLMSIYDSLRFHLNNDNFDKCLCHGDSYAPNFLIDKNFKMYLIDWEYSGMADPASDLGTFIACSDYTLEEAINVIEKYFGRECSEKEIRHYLGYISVISFYWFLWALNQESKGKIVGEYTYIWYKYTKLYGKKSLDLYKN</sequence>
<protein>
    <submittedName>
        <fullName evidence="5">NTP transferase domain-containing protein</fullName>
    </submittedName>
</protein>
<dbReference type="InterPro" id="IPR011009">
    <property type="entry name" value="Kinase-like_dom_sf"/>
</dbReference>
<dbReference type="Pfam" id="PF12804">
    <property type="entry name" value="NTP_transf_3"/>
    <property type="match status" value="1"/>
</dbReference>
<proteinExistence type="predicted"/>
<keyword evidence="6" id="KW-1185">Reference proteome</keyword>
<evidence type="ECO:0000259" key="4">
    <source>
        <dbReference type="Pfam" id="PF12804"/>
    </source>
</evidence>
<dbReference type="SUPFAM" id="SSF56112">
    <property type="entry name" value="Protein kinase-like (PK-like)"/>
    <property type="match status" value="1"/>
</dbReference>
<feature type="domain" description="Aminoglycoside phosphotransferase" evidence="3">
    <location>
        <begin position="453"/>
        <end position="527"/>
    </location>
</feature>
<gene>
    <name evidence="5" type="ORF">HZY85_04025</name>
</gene>
<dbReference type="EMBL" id="JACBYF010000005">
    <property type="protein sequence ID" value="NYS47365.1"/>
    <property type="molecule type" value="Genomic_DNA"/>
</dbReference>
<dbReference type="Gene3D" id="3.90.550.10">
    <property type="entry name" value="Spore Coat Polysaccharide Biosynthesis Protein SpsA, Chain A"/>
    <property type="match status" value="1"/>
</dbReference>
<dbReference type="Pfam" id="PF01636">
    <property type="entry name" value="APH"/>
    <property type="match status" value="1"/>
</dbReference>
<dbReference type="InterPro" id="IPR002575">
    <property type="entry name" value="Aminoglycoside_PTrfase"/>
</dbReference>
<keyword evidence="1 5" id="KW-0808">Transferase</keyword>
<dbReference type="Gene3D" id="3.90.1200.10">
    <property type="match status" value="1"/>
</dbReference>
<evidence type="ECO:0000313" key="6">
    <source>
        <dbReference type="Proteomes" id="UP000531840"/>
    </source>
</evidence>